<dbReference type="RefSeq" id="WP_282533688.1">
    <property type="nucleotide sequence ID" value="NZ_JASCIS010000003.1"/>
</dbReference>
<dbReference type="PROSITE" id="PS51819">
    <property type="entry name" value="VOC"/>
    <property type="match status" value="1"/>
</dbReference>
<evidence type="ECO:0000259" key="1">
    <source>
        <dbReference type="PROSITE" id="PS51819"/>
    </source>
</evidence>
<dbReference type="Pfam" id="PF00903">
    <property type="entry name" value="Glyoxalase"/>
    <property type="match status" value="1"/>
</dbReference>
<feature type="domain" description="VOC" evidence="1">
    <location>
        <begin position="19"/>
        <end position="138"/>
    </location>
</feature>
<evidence type="ECO:0000313" key="2">
    <source>
        <dbReference type="EMBL" id="MDI3417774.1"/>
    </source>
</evidence>
<reference evidence="2 3" key="1">
    <citation type="submission" date="2023-05" db="EMBL/GenBank/DDBJ databases">
        <title>Draft genome sequence of Streptomyces sp. B-S-A12 isolated from a cave soil in Thailand.</title>
        <authorList>
            <person name="Chamroensaksri N."/>
            <person name="Muangham S."/>
        </authorList>
    </citation>
    <scope>NUCLEOTIDE SEQUENCE [LARGE SCALE GENOMIC DNA]</scope>
    <source>
        <strain evidence="2 3">B-S-A12</strain>
    </source>
</reference>
<dbReference type="Gene3D" id="3.10.180.10">
    <property type="entry name" value="2,3-Dihydroxybiphenyl 1,2-Dioxygenase, domain 1"/>
    <property type="match status" value="1"/>
</dbReference>
<dbReference type="EMBL" id="JASCIS010000003">
    <property type="protein sequence ID" value="MDI3417774.1"/>
    <property type="molecule type" value="Genomic_DNA"/>
</dbReference>
<accession>A0ABT6SSD9</accession>
<proteinExistence type="predicted"/>
<sequence length="141" mass="15552">MTRPHRGAADHTYRPPGGTMDHLTVTGITADLAVPDIAAARGFYTGYLGLSVEDFNLGWVARYRSPDGRAEIQLLTRDATAPRNPVVSVKVGAAVGEAYEEARRRGFEIVHPLTEEPWGLRRFFVRAPDGNILNIVSHRDD</sequence>
<keyword evidence="3" id="KW-1185">Reference proteome</keyword>
<dbReference type="InterPro" id="IPR037523">
    <property type="entry name" value="VOC_core"/>
</dbReference>
<dbReference type="Proteomes" id="UP001237105">
    <property type="component" value="Unassembled WGS sequence"/>
</dbReference>
<organism evidence="2 3">
    <name type="scientific">Streptomyces luteolus</name>
    <dbReference type="NCBI Taxonomy" id="3043615"/>
    <lineage>
        <taxon>Bacteria</taxon>
        <taxon>Bacillati</taxon>
        <taxon>Actinomycetota</taxon>
        <taxon>Actinomycetes</taxon>
        <taxon>Kitasatosporales</taxon>
        <taxon>Streptomycetaceae</taxon>
        <taxon>Streptomyces</taxon>
    </lineage>
</organism>
<comment type="caution">
    <text evidence="2">The sequence shown here is derived from an EMBL/GenBank/DDBJ whole genome shotgun (WGS) entry which is preliminary data.</text>
</comment>
<protein>
    <submittedName>
        <fullName evidence="2">VOC family protein</fullName>
    </submittedName>
</protein>
<dbReference type="SUPFAM" id="SSF54593">
    <property type="entry name" value="Glyoxalase/Bleomycin resistance protein/Dihydroxybiphenyl dioxygenase"/>
    <property type="match status" value="1"/>
</dbReference>
<gene>
    <name evidence="2" type="ORF">QIT00_04215</name>
</gene>
<dbReference type="InterPro" id="IPR029068">
    <property type="entry name" value="Glyas_Bleomycin-R_OHBP_Dase"/>
</dbReference>
<dbReference type="InterPro" id="IPR004360">
    <property type="entry name" value="Glyas_Fos-R_dOase_dom"/>
</dbReference>
<evidence type="ECO:0000313" key="3">
    <source>
        <dbReference type="Proteomes" id="UP001237105"/>
    </source>
</evidence>
<name>A0ABT6SSD9_9ACTN</name>